<dbReference type="EMBL" id="CP101873">
    <property type="protein sequence ID" value="WMT08066.1"/>
    <property type="molecule type" value="Genomic_DNA"/>
</dbReference>
<organism evidence="3 4">
    <name type="scientific">Natrinema thermotolerans</name>
    <dbReference type="NCBI Taxonomy" id="121872"/>
    <lineage>
        <taxon>Archaea</taxon>
        <taxon>Methanobacteriati</taxon>
        <taxon>Methanobacteriota</taxon>
        <taxon>Stenosarchaea group</taxon>
        <taxon>Halobacteria</taxon>
        <taxon>Halobacteriales</taxon>
        <taxon>Natrialbaceae</taxon>
        <taxon>Natrinema</taxon>
    </lineage>
</organism>
<sequence>MNRRTYLGAIAGGATAAIGGCLGGESIDSDDHPVAAWADGTIEFALPPFQDAEQLEAQYAGTFEWIADGFDEVDSVEGTPTTSYSAVVESVVQGHTELANLSPVIYAMARDEGIHPLAINWSHGSDAYHTYVATRAETDVEHLADLEGKTVAMVDPLSTSGGLFPRYMLSEAGLDAGDVDTEAADFDIEWSFGHDASLQALENGHVDAAAYGDFQHPDDDAIVKLAESDPIPFDPIVAKPDTPETVREQMTERLLETPDEALEDHRVDRYGPVEPGTYDPVRDVAEELGIEIADLEEEDGDESD</sequence>
<dbReference type="PANTHER" id="PTHR35841:SF1">
    <property type="entry name" value="PHOSPHONATES-BINDING PERIPLASMIC PROTEIN"/>
    <property type="match status" value="1"/>
</dbReference>
<evidence type="ECO:0000313" key="2">
    <source>
        <dbReference type="EMBL" id="WMT07434.1"/>
    </source>
</evidence>
<dbReference type="PROSITE" id="PS51257">
    <property type="entry name" value="PROKAR_LIPOPROTEIN"/>
    <property type="match status" value="1"/>
</dbReference>
<dbReference type="Pfam" id="PF12974">
    <property type="entry name" value="Phosphonate-bd"/>
    <property type="match status" value="1"/>
</dbReference>
<accession>A0AAF0PCE9</accession>
<dbReference type="Proteomes" id="UP001224926">
    <property type="component" value="Chromosome"/>
</dbReference>
<name>A0AAF0PCE9_9EURY</name>
<dbReference type="GeneID" id="84216051"/>
<dbReference type="RefSeq" id="WP_049966924.1">
    <property type="nucleotide sequence ID" value="NZ_CP101873.1"/>
</dbReference>
<keyword evidence="4" id="KW-1185">Reference proteome</keyword>
<reference evidence="3 4" key="1">
    <citation type="submission" date="2022-07" db="EMBL/GenBank/DDBJ databases">
        <title>Two temperate virus in Haloterrigena jeotgali A29.</title>
        <authorList>
            <person name="Deng X."/>
        </authorList>
    </citation>
    <scope>NUCLEOTIDE SEQUENCE [LARGE SCALE GENOMIC DNA]</scope>
    <source>
        <strain evidence="3 4">A29</strain>
    </source>
</reference>
<dbReference type="SUPFAM" id="SSF53850">
    <property type="entry name" value="Periplasmic binding protein-like II"/>
    <property type="match status" value="1"/>
</dbReference>
<dbReference type="GeneID" id="39864530"/>
<dbReference type="CDD" id="cd01071">
    <property type="entry name" value="PBP2_PhnD_like"/>
    <property type="match status" value="1"/>
</dbReference>
<evidence type="ECO:0000256" key="1">
    <source>
        <dbReference type="SAM" id="MobiDB-lite"/>
    </source>
</evidence>
<proteinExistence type="predicted"/>
<dbReference type="PANTHER" id="PTHR35841">
    <property type="entry name" value="PHOSPHONATES-BINDING PERIPLASMIC PROTEIN"/>
    <property type="match status" value="1"/>
</dbReference>
<dbReference type="EMBL" id="CP101873">
    <property type="protein sequence ID" value="WMT07434.1"/>
    <property type="molecule type" value="Genomic_DNA"/>
</dbReference>
<gene>
    <name evidence="3" type="ORF">NP511_00170</name>
    <name evidence="2" type="ORF">NP511_18885</name>
</gene>
<evidence type="ECO:0000313" key="4">
    <source>
        <dbReference type="Proteomes" id="UP001224926"/>
    </source>
</evidence>
<dbReference type="Gene3D" id="3.40.190.10">
    <property type="entry name" value="Periplasmic binding protein-like II"/>
    <property type="match status" value="2"/>
</dbReference>
<dbReference type="AlphaFoldDB" id="A0AAF0PCE9"/>
<feature type="region of interest" description="Disordered" evidence="1">
    <location>
        <begin position="255"/>
        <end position="280"/>
    </location>
</feature>
<evidence type="ECO:0000313" key="3">
    <source>
        <dbReference type="EMBL" id="WMT08066.1"/>
    </source>
</evidence>
<protein>
    <submittedName>
        <fullName evidence="3">Phosphate/phosphite/phosphonate ABC transporter substrate-binding protein</fullName>
    </submittedName>
</protein>